<evidence type="ECO:0000313" key="4">
    <source>
        <dbReference type="Proteomes" id="UP000199441"/>
    </source>
</evidence>
<proteinExistence type="inferred from homology"/>
<evidence type="ECO:0000313" key="3">
    <source>
        <dbReference type="EMBL" id="SDW99964.1"/>
    </source>
</evidence>
<dbReference type="SUPFAM" id="SSF111369">
    <property type="entry name" value="HlyD-like secretion proteins"/>
    <property type="match status" value="1"/>
</dbReference>
<organism evidence="3 4">
    <name type="scientific">Litoreibacter albidus</name>
    <dbReference type="NCBI Taxonomy" id="670155"/>
    <lineage>
        <taxon>Bacteria</taxon>
        <taxon>Pseudomonadati</taxon>
        <taxon>Pseudomonadota</taxon>
        <taxon>Alphaproteobacteria</taxon>
        <taxon>Rhodobacterales</taxon>
        <taxon>Roseobacteraceae</taxon>
        <taxon>Litoreibacter</taxon>
    </lineage>
</organism>
<keyword evidence="2" id="KW-0175">Coiled coil</keyword>
<dbReference type="AlphaFoldDB" id="A0A1H2Y5M6"/>
<evidence type="ECO:0000256" key="2">
    <source>
        <dbReference type="SAM" id="Coils"/>
    </source>
</evidence>
<reference evidence="4" key="1">
    <citation type="submission" date="2016-10" db="EMBL/GenBank/DDBJ databases">
        <authorList>
            <person name="Varghese N."/>
            <person name="Submissions S."/>
        </authorList>
    </citation>
    <scope>NUCLEOTIDE SEQUENCE [LARGE SCALE GENOMIC DNA]</scope>
    <source>
        <strain evidence="4">DSM 26922</strain>
    </source>
</reference>
<dbReference type="Gene3D" id="2.40.30.170">
    <property type="match status" value="1"/>
</dbReference>
<dbReference type="PANTHER" id="PTHR30469">
    <property type="entry name" value="MULTIDRUG RESISTANCE PROTEIN MDTA"/>
    <property type="match status" value="1"/>
</dbReference>
<dbReference type="InterPro" id="IPR006143">
    <property type="entry name" value="RND_pump_MFP"/>
</dbReference>
<dbReference type="STRING" id="670155.SAMN04488001_2211"/>
<protein>
    <submittedName>
        <fullName evidence="3">RND family efflux transporter, MFP subunit</fullName>
    </submittedName>
</protein>
<comment type="similarity">
    <text evidence="1">Belongs to the membrane fusion protein (MFP) (TC 8.A.1) family.</text>
</comment>
<feature type="coiled-coil region" evidence="2">
    <location>
        <begin position="145"/>
        <end position="179"/>
    </location>
</feature>
<evidence type="ECO:0000256" key="1">
    <source>
        <dbReference type="ARBA" id="ARBA00009477"/>
    </source>
</evidence>
<dbReference type="GO" id="GO:1990281">
    <property type="term" value="C:efflux pump complex"/>
    <property type="evidence" value="ECO:0007669"/>
    <property type="project" value="TreeGrafter"/>
</dbReference>
<dbReference type="RefSeq" id="WP_089946980.1">
    <property type="nucleotide sequence ID" value="NZ_FNOI01000003.1"/>
</dbReference>
<dbReference type="OrthoDB" id="9813967at2"/>
<dbReference type="GO" id="GO:0015562">
    <property type="term" value="F:efflux transmembrane transporter activity"/>
    <property type="evidence" value="ECO:0007669"/>
    <property type="project" value="TreeGrafter"/>
</dbReference>
<name>A0A1H2Y5M6_9RHOB</name>
<dbReference type="Gene3D" id="1.10.287.470">
    <property type="entry name" value="Helix hairpin bin"/>
    <property type="match status" value="1"/>
</dbReference>
<sequence>MRYATVTDRFSQDQVAMPMLFRALLALTLCTAPVAADAPLAVEIVTTATVADTRSQTLTGEIVARDQLNASFPQGGRISQVLVEEGDVVDKGAPLVRMEAVQQQQALRAAEAGLSTAKADHAQAIEDLDRQTALLERGATTRIRRDSAQDALRIAEATLAQARSDLERAEKALSETVLLAPMAATVIKRAVEPGQVVGSAQPVLELALGEGIDAIFDVPEVLMTQGYPIETVSLELIDSTGPTFEGRTREISPLVDPTKGTVAITVSIIDPPSSVNYGDAVLGTATTEGPPHITLPHTAMSATADGPAVWVVDPDTMAVSVRQITIDRFETGRIIVADGLEDGTLVVARGAQLLYSGRIVRQAEITQ</sequence>
<dbReference type="NCBIfam" id="TIGR01730">
    <property type="entry name" value="RND_mfp"/>
    <property type="match status" value="1"/>
</dbReference>
<dbReference type="Proteomes" id="UP000199441">
    <property type="component" value="Unassembled WGS sequence"/>
</dbReference>
<keyword evidence="4" id="KW-1185">Reference proteome</keyword>
<dbReference type="Gene3D" id="2.40.420.20">
    <property type="match status" value="1"/>
</dbReference>
<dbReference type="PANTHER" id="PTHR30469:SF38">
    <property type="entry name" value="HLYD FAMILY SECRETION PROTEIN"/>
    <property type="match status" value="1"/>
</dbReference>
<gene>
    <name evidence="3" type="ORF">SAMN04488001_2211</name>
</gene>
<dbReference type="Gene3D" id="2.40.50.100">
    <property type="match status" value="1"/>
</dbReference>
<dbReference type="EMBL" id="FNOI01000003">
    <property type="protein sequence ID" value="SDW99964.1"/>
    <property type="molecule type" value="Genomic_DNA"/>
</dbReference>
<accession>A0A1H2Y5M6</accession>